<name>A0A177A3Q5_9PEZI</name>
<proteinExistence type="predicted"/>
<protein>
    <submittedName>
        <fullName evidence="2">Uncharacterized protein</fullName>
    </submittedName>
</protein>
<dbReference type="Proteomes" id="UP000077154">
    <property type="component" value="Unassembled WGS sequence"/>
</dbReference>
<sequence length="204" mass="20858">MKLAFVVSLYRSCLGLVRIGVGDMPVSLSTFQIPTVYRAVARHGFESKLAITIQSLQSIKMMSFNPLCIKAAVLLTAAIGVIANPVLKDRASSCDVVLCASGSVCQVIDNVPECVGGQKCGMGMAVCGAGLVCCNALCNICTKPGEFCVQGCPVTDPVVEASAGPVCGSKTCASGEVCCNPLMDICTKPGDVCILGSNAAVAAI</sequence>
<feature type="chain" id="PRO_5012204398" evidence="1">
    <location>
        <begin position="16"/>
        <end position="204"/>
    </location>
</feature>
<dbReference type="OrthoDB" id="3438930at2759"/>
<feature type="signal peptide" evidence="1">
    <location>
        <begin position="1"/>
        <end position="15"/>
    </location>
</feature>
<dbReference type="RefSeq" id="XP_024322089.1">
    <property type="nucleotide sequence ID" value="XM_024470704.1"/>
</dbReference>
<dbReference type="eggNOG" id="ENOG502RA5K">
    <property type="taxonomic scope" value="Eukaryota"/>
</dbReference>
<organism evidence="2">
    <name type="scientific">Pseudogymnoascus destructans</name>
    <dbReference type="NCBI Taxonomy" id="655981"/>
    <lineage>
        <taxon>Eukaryota</taxon>
        <taxon>Fungi</taxon>
        <taxon>Dikarya</taxon>
        <taxon>Ascomycota</taxon>
        <taxon>Pezizomycotina</taxon>
        <taxon>Leotiomycetes</taxon>
        <taxon>Thelebolales</taxon>
        <taxon>Thelebolaceae</taxon>
        <taxon>Pseudogymnoascus</taxon>
    </lineage>
</organism>
<gene>
    <name evidence="2" type="ORF">VC83_07126</name>
</gene>
<dbReference type="EMBL" id="KV441402">
    <property type="protein sequence ID" value="OAF56798.1"/>
    <property type="molecule type" value="Genomic_DNA"/>
</dbReference>
<evidence type="ECO:0000313" key="2">
    <source>
        <dbReference type="EMBL" id="OAF56798.1"/>
    </source>
</evidence>
<evidence type="ECO:0000256" key="1">
    <source>
        <dbReference type="SAM" id="SignalP"/>
    </source>
</evidence>
<dbReference type="VEuPathDB" id="FungiDB:GMDG_01558"/>
<dbReference type="GeneID" id="36290176"/>
<dbReference type="AlphaFoldDB" id="A0A177A3Q5"/>
<keyword evidence="1" id="KW-0732">Signal</keyword>
<accession>A0A177A3Q5</accession>
<reference evidence="2" key="1">
    <citation type="submission" date="2016-03" db="EMBL/GenBank/DDBJ databases">
        <title>Updated assembly of Pseudogymnoascus destructans, the fungus causing white-nose syndrome of bats.</title>
        <authorList>
            <person name="Palmer J.M."/>
            <person name="Drees K.P."/>
            <person name="Foster J.T."/>
            <person name="Lindner D.L."/>
        </authorList>
    </citation>
    <scope>NUCLEOTIDE SEQUENCE [LARGE SCALE GENOMIC DNA]</scope>
    <source>
        <strain evidence="2">20631-21</strain>
    </source>
</reference>